<keyword evidence="4" id="KW-0472">Membrane</keyword>
<dbReference type="EMBL" id="JAABOA010004714">
    <property type="protein sequence ID" value="KAF9577523.1"/>
    <property type="molecule type" value="Genomic_DNA"/>
</dbReference>
<evidence type="ECO:0000256" key="2">
    <source>
        <dbReference type="ARBA" id="ARBA00022737"/>
    </source>
</evidence>
<reference evidence="5" key="1">
    <citation type="journal article" date="2020" name="Fungal Divers.">
        <title>Resolving the Mortierellaceae phylogeny through synthesis of multi-gene phylogenetics and phylogenomics.</title>
        <authorList>
            <person name="Vandepol N."/>
            <person name="Liber J."/>
            <person name="Desiro A."/>
            <person name="Na H."/>
            <person name="Kennedy M."/>
            <person name="Barry K."/>
            <person name="Grigoriev I.V."/>
            <person name="Miller A.N."/>
            <person name="O'Donnell K."/>
            <person name="Stajich J.E."/>
            <person name="Bonito G."/>
        </authorList>
    </citation>
    <scope>NUCLEOTIDE SEQUENCE</scope>
    <source>
        <strain evidence="5">KOD1015</strain>
    </source>
</reference>
<keyword evidence="1" id="KW-0880">Kelch repeat</keyword>
<keyword evidence="4" id="KW-0812">Transmembrane</keyword>
<keyword evidence="6" id="KW-1185">Reference proteome</keyword>
<feature type="non-terminal residue" evidence="5">
    <location>
        <position position="1"/>
    </location>
</feature>
<feature type="compositionally biased region" description="Low complexity" evidence="3">
    <location>
        <begin position="347"/>
        <end position="361"/>
    </location>
</feature>
<dbReference type="Proteomes" id="UP000780801">
    <property type="component" value="Unassembled WGS sequence"/>
</dbReference>
<feature type="compositionally biased region" description="Low complexity" evidence="3">
    <location>
        <begin position="195"/>
        <end position="208"/>
    </location>
</feature>
<dbReference type="InterPro" id="IPR015915">
    <property type="entry name" value="Kelch-typ_b-propeller"/>
</dbReference>
<feature type="transmembrane region" description="Helical" evidence="4">
    <location>
        <begin position="123"/>
        <end position="147"/>
    </location>
</feature>
<dbReference type="PANTHER" id="PTHR46093:SF18">
    <property type="entry name" value="FIBRONECTIN TYPE-III DOMAIN-CONTAINING PROTEIN"/>
    <property type="match status" value="1"/>
</dbReference>
<evidence type="ECO:0000256" key="3">
    <source>
        <dbReference type="SAM" id="MobiDB-lite"/>
    </source>
</evidence>
<organism evidence="5 6">
    <name type="scientific">Lunasporangiospora selenospora</name>
    <dbReference type="NCBI Taxonomy" id="979761"/>
    <lineage>
        <taxon>Eukaryota</taxon>
        <taxon>Fungi</taxon>
        <taxon>Fungi incertae sedis</taxon>
        <taxon>Mucoromycota</taxon>
        <taxon>Mortierellomycotina</taxon>
        <taxon>Mortierellomycetes</taxon>
        <taxon>Mortierellales</taxon>
        <taxon>Mortierellaceae</taxon>
        <taxon>Lunasporangiospora</taxon>
    </lineage>
</organism>
<protein>
    <submittedName>
        <fullName evidence="5">Uncharacterized protein</fullName>
    </submittedName>
</protein>
<evidence type="ECO:0000313" key="5">
    <source>
        <dbReference type="EMBL" id="KAF9577523.1"/>
    </source>
</evidence>
<name>A0A9P6KA95_9FUNG</name>
<dbReference type="Gene3D" id="2.120.10.80">
    <property type="entry name" value="Kelch-type beta propeller"/>
    <property type="match status" value="1"/>
</dbReference>
<accession>A0A9P6KA95</accession>
<feature type="region of interest" description="Disordered" evidence="3">
    <location>
        <begin position="304"/>
        <end position="361"/>
    </location>
</feature>
<proteinExistence type="predicted"/>
<gene>
    <name evidence="5" type="ORF">BGW38_007214</name>
</gene>
<keyword evidence="4" id="KW-1133">Transmembrane helix</keyword>
<evidence type="ECO:0000313" key="6">
    <source>
        <dbReference type="Proteomes" id="UP000780801"/>
    </source>
</evidence>
<sequence length="434" mass="46680">TSPGGIFPLSRRLHALLVVDTKVYMHGGNTTATVSTDTYANDLWVLDTQNWQWNSVGTSPSGRALHTLLYRDGLLLSISGFEFETSKQKAAQNAYLMIYDTQANSWSSQFGTIGESFFQKHGVAVIAGSVSGFIAVLVIASVIARLCRRRRPRTRSSVPTVPAPTMGLGRKKTKPFLATSSAAAVSRVSEDDEYSGAADHSSSSRAAARLGGMSPPRKEYGFGPGIGGIGSDTQIDLSNMSHSGNPMYNYNTNANTNTNTNYQYQGSQPYFQPQQQYNQFAPVGQQQRVPLMSANALDHQQTEYEPYTDDDNNINNDVGLSRQEPMRSGPDSRSSTRSMSGNGGSNGSMPANSMSMPANSMSMPANNMPVLIDMSMPGNGMTARPANMSMSATNVPQPIDTMMMPSNNISSGNGSHHDQGMHSPPSNYVPTGVL</sequence>
<dbReference type="AlphaFoldDB" id="A0A9P6KA95"/>
<feature type="region of interest" description="Disordered" evidence="3">
    <location>
        <begin position="188"/>
        <end position="216"/>
    </location>
</feature>
<feature type="region of interest" description="Disordered" evidence="3">
    <location>
        <begin position="408"/>
        <end position="434"/>
    </location>
</feature>
<feature type="region of interest" description="Disordered" evidence="3">
    <location>
        <begin position="151"/>
        <end position="171"/>
    </location>
</feature>
<comment type="caution">
    <text evidence="5">The sequence shown here is derived from an EMBL/GenBank/DDBJ whole genome shotgun (WGS) entry which is preliminary data.</text>
</comment>
<evidence type="ECO:0000256" key="1">
    <source>
        <dbReference type="ARBA" id="ARBA00022441"/>
    </source>
</evidence>
<feature type="compositionally biased region" description="Polar residues" evidence="3">
    <location>
        <begin position="424"/>
        <end position="434"/>
    </location>
</feature>
<dbReference type="SUPFAM" id="SSF117281">
    <property type="entry name" value="Kelch motif"/>
    <property type="match status" value="1"/>
</dbReference>
<keyword evidence="2" id="KW-0677">Repeat</keyword>
<evidence type="ECO:0000256" key="4">
    <source>
        <dbReference type="SAM" id="Phobius"/>
    </source>
</evidence>
<dbReference type="PANTHER" id="PTHR46093">
    <property type="entry name" value="ACYL-COA-BINDING DOMAIN-CONTAINING PROTEIN 5"/>
    <property type="match status" value="1"/>
</dbReference>
<dbReference type="OrthoDB" id="10251809at2759"/>
<feature type="compositionally biased region" description="Low complexity" evidence="3">
    <location>
        <begin position="327"/>
        <end position="340"/>
    </location>
</feature>